<dbReference type="EMBL" id="CAADRA010005950">
    <property type="protein sequence ID" value="VFT93477.1"/>
    <property type="molecule type" value="Genomic_DNA"/>
</dbReference>
<dbReference type="EMBL" id="VJMH01005929">
    <property type="protein sequence ID" value="KAF0692194.1"/>
    <property type="molecule type" value="Genomic_DNA"/>
</dbReference>
<feature type="compositionally biased region" description="Low complexity" evidence="1">
    <location>
        <begin position="157"/>
        <end position="169"/>
    </location>
</feature>
<evidence type="ECO:0000313" key="2">
    <source>
        <dbReference type="EMBL" id="KAF0692194.1"/>
    </source>
</evidence>
<accession>A0A485L6W9</accession>
<evidence type="ECO:0000313" key="4">
    <source>
        <dbReference type="Proteomes" id="UP000332933"/>
    </source>
</evidence>
<reference evidence="2" key="2">
    <citation type="submission" date="2019-06" db="EMBL/GenBank/DDBJ databases">
        <title>Genomics analysis of Aphanomyces spp. identifies a new class of oomycete effector associated with host adaptation.</title>
        <authorList>
            <person name="Gaulin E."/>
        </authorList>
    </citation>
    <scope>NUCLEOTIDE SEQUENCE</scope>
    <source>
        <strain evidence="2">CBS 578.67</strain>
    </source>
</reference>
<proteinExistence type="predicted"/>
<dbReference type="AlphaFoldDB" id="A0A485L6W9"/>
<dbReference type="Proteomes" id="UP000332933">
    <property type="component" value="Unassembled WGS sequence"/>
</dbReference>
<evidence type="ECO:0000313" key="3">
    <source>
        <dbReference type="EMBL" id="VFT93477.1"/>
    </source>
</evidence>
<name>A0A485L6W9_9STRA</name>
<organism evidence="3 4">
    <name type="scientific">Aphanomyces stellatus</name>
    <dbReference type="NCBI Taxonomy" id="120398"/>
    <lineage>
        <taxon>Eukaryota</taxon>
        <taxon>Sar</taxon>
        <taxon>Stramenopiles</taxon>
        <taxon>Oomycota</taxon>
        <taxon>Saprolegniomycetes</taxon>
        <taxon>Saprolegniales</taxon>
        <taxon>Verrucalvaceae</taxon>
        <taxon>Aphanomyces</taxon>
    </lineage>
</organism>
<feature type="region of interest" description="Disordered" evidence="1">
    <location>
        <begin position="143"/>
        <end position="178"/>
    </location>
</feature>
<gene>
    <name evidence="3" type="primary">Aste57867_16707</name>
    <name evidence="2" type="ORF">As57867_016650</name>
    <name evidence="3" type="ORF">ASTE57867_16707</name>
</gene>
<reference evidence="3 4" key="1">
    <citation type="submission" date="2019-03" db="EMBL/GenBank/DDBJ databases">
        <authorList>
            <person name="Gaulin E."/>
            <person name="Dumas B."/>
        </authorList>
    </citation>
    <scope>NUCLEOTIDE SEQUENCE [LARGE SCALE GENOMIC DNA]</scope>
    <source>
        <strain evidence="3">CBS 568.67</strain>
    </source>
</reference>
<keyword evidence="4" id="KW-1185">Reference proteome</keyword>
<protein>
    <submittedName>
        <fullName evidence="3">Aste57867_16707 protein</fullName>
    </submittedName>
</protein>
<evidence type="ECO:0000256" key="1">
    <source>
        <dbReference type="SAM" id="MobiDB-lite"/>
    </source>
</evidence>
<sequence length="200" mass="20841">MPLVRRLAVAAAVAHAAASDGPSSSSFTDSSLWCAPDEIQRIQRALGVGLNATGVCASLVPRNRTNATANADFVASFESSSMNQSLFGDLCGKCGSIMSRWVILPDCKAPLGSTNSSRANGVNVHAFAARFDELCNRDTPMPPLITPPNRSSVLPHPTTTTTTTTTLPTTLPPTPATSSTTTRVVSYSVVAVGLFVGLFS</sequence>